<evidence type="ECO:0000313" key="2">
    <source>
        <dbReference type="EMBL" id="GGH97335.1"/>
    </source>
</evidence>
<dbReference type="AlphaFoldDB" id="A0A8J3A3N6"/>
<dbReference type="EMBL" id="BMGZ01000002">
    <property type="protein sequence ID" value="GGH97335.1"/>
    <property type="molecule type" value="Genomic_DNA"/>
</dbReference>
<feature type="signal peptide" evidence="1">
    <location>
        <begin position="1"/>
        <end position="25"/>
    </location>
</feature>
<dbReference type="Proteomes" id="UP000818603">
    <property type="component" value="Unassembled WGS sequence"/>
</dbReference>
<dbReference type="EMBL" id="VCJR02000002">
    <property type="protein sequence ID" value="NHK28061.1"/>
    <property type="molecule type" value="Genomic_DNA"/>
</dbReference>
<dbReference type="Proteomes" id="UP000621856">
    <property type="component" value="Unassembled WGS sequence"/>
</dbReference>
<dbReference type="RefSeq" id="WP_155139750.1">
    <property type="nucleotide sequence ID" value="NZ_BMGZ01000002.1"/>
</dbReference>
<feature type="chain" id="PRO_5035217320" description="Autotransporter domain-containing protein" evidence="1">
    <location>
        <begin position="26"/>
        <end position="321"/>
    </location>
</feature>
<reference evidence="2" key="1">
    <citation type="journal article" date="2014" name="Int. J. Syst. Evol. Microbiol.">
        <title>Complete genome sequence of Corynebacterium casei LMG S-19264T (=DSM 44701T), isolated from a smear-ripened cheese.</title>
        <authorList>
            <consortium name="US DOE Joint Genome Institute (JGI-PGF)"/>
            <person name="Walter F."/>
            <person name="Albersmeier A."/>
            <person name="Kalinowski J."/>
            <person name="Ruckert C."/>
        </authorList>
    </citation>
    <scope>NUCLEOTIDE SEQUENCE</scope>
    <source>
        <strain evidence="2">CGMCC 1.14984</strain>
    </source>
</reference>
<sequence length="321" mass="34437">MISHMISFRKLTAACLAATGTLAGAMLGAASAQTINDLESAVTQGAQFEDAQRQADQFRRPSEDEAMLDGEPGVFILRVNEIFHVGAAAGVGYSTNPGRTLDINAEESGFSNFALNAGINTVIGGHVEAGVNLVVSGTDYFRNNEIDNKNAIASAYVGTSVLDDRVYVTAGANYGTSGDGNFSDTTDFSGVSASASTVFQMRENVLLQPTLTVSRQFSQNEAQENIAVTAAVRAVWAPTENWRVSGEVTYTDRTYDNFYEDVTFVEREDEVWSAGLSVSRAIAPDLQVTASIGYTEQTSAFFLSEYDAVDGGLNLRLSKRF</sequence>
<reference evidence="2" key="3">
    <citation type="submission" date="2020-09" db="EMBL/GenBank/DDBJ databases">
        <authorList>
            <person name="Sun Q."/>
            <person name="Zhou Y."/>
        </authorList>
    </citation>
    <scope>NUCLEOTIDE SEQUENCE</scope>
    <source>
        <strain evidence="2">CGMCC 1.14984</strain>
    </source>
</reference>
<evidence type="ECO:0008006" key="6">
    <source>
        <dbReference type="Google" id="ProtNLM"/>
    </source>
</evidence>
<protein>
    <recommendedName>
        <fullName evidence="6">Autotransporter domain-containing protein</fullName>
    </recommendedName>
</protein>
<dbReference type="SUPFAM" id="SSF56935">
    <property type="entry name" value="Porins"/>
    <property type="match status" value="1"/>
</dbReference>
<reference evidence="3 5" key="2">
    <citation type="submission" date="2020-02" db="EMBL/GenBank/DDBJ databases">
        <title>Genome sequence of Parvularcula flava strain NH6-79.</title>
        <authorList>
            <person name="Abdul Karim M.H."/>
            <person name="Lam M.Q."/>
            <person name="Chen S.J."/>
            <person name="Yahya A."/>
            <person name="Shahir S."/>
            <person name="Shamsir M.S."/>
            <person name="Chong C.S."/>
        </authorList>
    </citation>
    <scope>NUCLEOTIDE SEQUENCE [LARGE SCALE GENOMIC DNA]</scope>
    <source>
        <strain evidence="3 5">NH6-79</strain>
    </source>
</reference>
<name>A0A8J3A3N6_9PROT</name>
<comment type="caution">
    <text evidence="2">The sequence shown here is derived from an EMBL/GenBank/DDBJ whole genome shotgun (WGS) entry which is preliminary data.</text>
</comment>
<proteinExistence type="predicted"/>
<gene>
    <name evidence="3" type="ORF">FF098_009105</name>
    <name evidence="2" type="ORF">GCM10011355_18330</name>
</gene>
<evidence type="ECO:0000256" key="1">
    <source>
        <dbReference type="SAM" id="SignalP"/>
    </source>
</evidence>
<evidence type="ECO:0000313" key="5">
    <source>
        <dbReference type="Proteomes" id="UP000818603"/>
    </source>
</evidence>
<evidence type="ECO:0000313" key="4">
    <source>
        <dbReference type="Proteomes" id="UP000621856"/>
    </source>
</evidence>
<keyword evidence="1" id="KW-0732">Signal</keyword>
<accession>A0A8J3A3N6</accession>
<keyword evidence="5" id="KW-1185">Reference proteome</keyword>
<evidence type="ECO:0000313" key="3">
    <source>
        <dbReference type="EMBL" id="NHK28061.1"/>
    </source>
</evidence>
<organism evidence="2 4">
    <name type="scientific">Aquisalinus luteolus</name>
    <dbReference type="NCBI Taxonomy" id="1566827"/>
    <lineage>
        <taxon>Bacteria</taxon>
        <taxon>Pseudomonadati</taxon>
        <taxon>Pseudomonadota</taxon>
        <taxon>Alphaproteobacteria</taxon>
        <taxon>Parvularculales</taxon>
        <taxon>Parvularculaceae</taxon>
        <taxon>Aquisalinus</taxon>
    </lineage>
</organism>